<keyword evidence="3" id="KW-1185">Reference proteome</keyword>
<dbReference type="InterPro" id="IPR014457">
    <property type="entry name" value="UCP010260"/>
</dbReference>
<sequence length="216" mass="23687">MRRGTFRDETVDYAAVGGSQADDLLQYPPEKSLPAIESMRIGSGEERFRTAAEELLSWGAQRGASIRVAEVRPAAGPAYTGVSFDGEGNPIAPAGMEGEQRFDAEGTPLVSAGATVKLQGRVRGHHAGGEYRVIFVVEEKRRVGFALGTVGGAVVSGEESFMIEWRDNDEVWFSVRAFDRPTRPLGRLFPGLVRRRRRALFDRYLRAISPLFATPS</sequence>
<dbReference type="RefSeq" id="WP_067023510.1">
    <property type="nucleotide sequence ID" value="NZ_CP038256.1"/>
</dbReference>
<proteinExistence type="predicted"/>
<feature type="domain" description="DUF1990" evidence="1">
    <location>
        <begin position="30"/>
        <end position="75"/>
    </location>
</feature>
<dbReference type="InterPro" id="IPR018960">
    <property type="entry name" value="DUF1990"/>
</dbReference>
<feature type="domain" description="DUF1990" evidence="1">
    <location>
        <begin position="110"/>
        <end position="207"/>
    </location>
</feature>
<comment type="caution">
    <text evidence="2">The sequence shown here is derived from an EMBL/GenBank/DDBJ whole genome shotgun (WGS) entry which is preliminary data.</text>
</comment>
<dbReference type="OrthoDB" id="120660at2"/>
<organism evidence="2 3">
    <name type="scientific">Microbacterium sediminis</name>
    <dbReference type="NCBI Taxonomy" id="904291"/>
    <lineage>
        <taxon>Bacteria</taxon>
        <taxon>Bacillati</taxon>
        <taxon>Actinomycetota</taxon>
        <taxon>Actinomycetes</taxon>
        <taxon>Micrococcales</taxon>
        <taxon>Microbacteriaceae</taxon>
        <taxon>Microbacterium</taxon>
    </lineage>
</organism>
<accession>A0A1B9NGT6</accession>
<evidence type="ECO:0000259" key="1">
    <source>
        <dbReference type="Pfam" id="PF09348"/>
    </source>
</evidence>
<dbReference type="PANTHER" id="PTHR34202">
    <property type="entry name" value="UPF0548 PROTEIN"/>
    <property type="match status" value="1"/>
</dbReference>
<dbReference type="PIRSF" id="PIRSF010260">
    <property type="entry name" value="UCP010260"/>
    <property type="match status" value="1"/>
</dbReference>
<name>A0A1B9NGT6_9MICO</name>
<protein>
    <recommendedName>
        <fullName evidence="1">DUF1990 domain-containing protein</fullName>
    </recommendedName>
</protein>
<dbReference type="PANTHER" id="PTHR34202:SF1">
    <property type="entry name" value="UPF0548 PROTEIN"/>
    <property type="match status" value="1"/>
</dbReference>
<dbReference type="Proteomes" id="UP000093355">
    <property type="component" value="Unassembled WGS sequence"/>
</dbReference>
<evidence type="ECO:0000313" key="2">
    <source>
        <dbReference type="EMBL" id="OCG75815.1"/>
    </source>
</evidence>
<gene>
    <name evidence="2" type="ORF">A7J15_01875</name>
</gene>
<reference evidence="2 3" key="1">
    <citation type="submission" date="2016-05" db="EMBL/GenBank/DDBJ databases">
        <authorList>
            <person name="Lavstsen T."/>
            <person name="Jespersen J.S."/>
        </authorList>
    </citation>
    <scope>NUCLEOTIDE SEQUENCE [LARGE SCALE GENOMIC DNA]</scope>
    <source>
        <strain evidence="2 3">YLB-01</strain>
    </source>
</reference>
<dbReference type="EMBL" id="LXMD01000012">
    <property type="protein sequence ID" value="OCG75815.1"/>
    <property type="molecule type" value="Genomic_DNA"/>
</dbReference>
<dbReference type="AlphaFoldDB" id="A0A1B9NGT6"/>
<evidence type="ECO:0000313" key="3">
    <source>
        <dbReference type="Proteomes" id="UP000093355"/>
    </source>
</evidence>
<dbReference type="STRING" id="904291.A7J15_01875"/>
<dbReference type="PROSITE" id="PS50096">
    <property type="entry name" value="IQ"/>
    <property type="match status" value="1"/>
</dbReference>
<dbReference type="Pfam" id="PF09348">
    <property type="entry name" value="DUF1990"/>
    <property type="match status" value="2"/>
</dbReference>